<protein>
    <submittedName>
        <fullName evidence="1">Unannotated protein</fullName>
    </submittedName>
</protein>
<name>A0A6J6BVP4_9ZZZZ</name>
<sequence>MNVKRVPIASKGHGQDEGLIAIYDADVGNKCSVQDRLQVSQIVRSKFR</sequence>
<accession>A0A6J6BVP4</accession>
<gene>
    <name evidence="1" type="ORF">UFOPK1446_00477</name>
</gene>
<dbReference type="AlphaFoldDB" id="A0A6J6BVP4"/>
<organism evidence="1">
    <name type="scientific">freshwater metagenome</name>
    <dbReference type="NCBI Taxonomy" id="449393"/>
    <lineage>
        <taxon>unclassified sequences</taxon>
        <taxon>metagenomes</taxon>
        <taxon>ecological metagenomes</taxon>
    </lineage>
</organism>
<proteinExistence type="predicted"/>
<reference evidence="1" key="1">
    <citation type="submission" date="2020-05" db="EMBL/GenBank/DDBJ databases">
        <authorList>
            <person name="Chiriac C."/>
            <person name="Salcher M."/>
            <person name="Ghai R."/>
            <person name="Kavagutti S V."/>
        </authorList>
    </citation>
    <scope>NUCLEOTIDE SEQUENCE</scope>
</reference>
<evidence type="ECO:0000313" key="1">
    <source>
        <dbReference type="EMBL" id="CAB4542349.1"/>
    </source>
</evidence>
<dbReference type="EMBL" id="CAEZSO010000076">
    <property type="protein sequence ID" value="CAB4542349.1"/>
    <property type="molecule type" value="Genomic_DNA"/>
</dbReference>